<dbReference type="InterPro" id="IPR036409">
    <property type="entry name" value="Aldolase_II/adducin_N_sf"/>
</dbReference>
<comment type="similarity">
    <text evidence="3">Belongs to the aldolase class II family. AraD/FucA subfamily.</text>
</comment>
<keyword evidence="6" id="KW-0862">Zinc</keyword>
<proteinExistence type="inferred from homology"/>
<evidence type="ECO:0000259" key="9">
    <source>
        <dbReference type="SMART" id="SM01007"/>
    </source>
</evidence>
<evidence type="ECO:0000256" key="6">
    <source>
        <dbReference type="ARBA" id="ARBA00022833"/>
    </source>
</evidence>
<dbReference type="EMBL" id="WXWW01000070">
    <property type="protein sequence ID" value="NAW64400.1"/>
    <property type="molecule type" value="Genomic_DNA"/>
</dbReference>
<organism evidence="10 11">
    <name type="scientific">Photobacterium halotolerans</name>
    <dbReference type="NCBI Taxonomy" id="265726"/>
    <lineage>
        <taxon>Bacteria</taxon>
        <taxon>Pseudomonadati</taxon>
        <taxon>Pseudomonadota</taxon>
        <taxon>Gammaproteobacteria</taxon>
        <taxon>Vibrionales</taxon>
        <taxon>Vibrionaceae</taxon>
        <taxon>Photobacterium</taxon>
    </lineage>
</organism>
<keyword evidence="8" id="KW-0119">Carbohydrate metabolism</keyword>
<dbReference type="Proteomes" id="UP000465712">
    <property type="component" value="Unassembled WGS sequence"/>
</dbReference>
<feature type="domain" description="Class II aldolase/adducin N-terminal" evidence="9">
    <location>
        <begin position="25"/>
        <end position="213"/>
    </location>
</feature>
<dbReference type="NCBIfam" id="NF009003">
    <property type="entry name" value="PRK12348.1"/>
    <property type="match status" value="1"/>
</dbReference>
<dbReference type="GO" id="GO:0008742">
    <property type="term" value="F:L-ribulose-phosphate 4-epimerase activity"/>
    <property type="evidence" value="ECO:0007669"/>
    <property type="project" value="UniProtKB-EC"/>
</dbReference>
<comment type="catalytic activity">
    <reaction evidence="1">
        <text>L-ribulose 5-phosphate = D-xylulose 5-phosphate</text>
        <dbReference type="Rhea" id="RHEA:22368"/>
        <dbReference type="ChEBI" id="CHEBI:57737"/>
        <dbReference type="ChEBI" id="CHEBI:58226"/>
        <dbReference type="EC" id="5.1.3.4"/>
    </reaction>
</comment>
<dbReference type="RefSeq" id="WP_161443109.1">
    <property type="nucleotide sequence ID" value="NZ_WXWW01000070.1"/>
</dbReference>
<evidence type="ECO:0000256" key="7">
    <source>
        <dbReference type="ARBA" id="ARBA00023235"/>
    </source>
</evidence>
<dbReference type="Gene3D" id="3.40.225.10">
    <property type="entry name" value="Class II aldolase/adducin N-terminal domain"/>
    <property type="match status" value="1"/>
</dbReference>
<dbReference type="SUPFAM" id="SSF53639">
    <property type="entry name" value="AraD/HMP-PK domain-like"/>
    <property type="match status" value="1"/>
</dbReference>
<evidence type="ECO:0000256" key="3">
    <source>
        <dbReference type="ARBA" id="ARBA00010037"/>
    </source>
</evidence>
<dbReference type="GO" id="GO:0019323">
    <property type="term" value="P:pentose catabolic process"/>
    <property type="evidence" value="ECO:0007669"/>
    <property type="project" value="TreeGrafter"/>
</dbReference>
<protein>
    <recommendedName>
        <fullName evidence="4">L-ribulose-5-phosphate 4-epimerase</fullName>
        <ecNumber evidence="4">5.1.3.4</ecNumber>
    </recommendedName>
</protein>
<comment type="caution">
    <text evidence="10">The sequence shown here is derived from an EMBL/GenBank/DDBJ whole genome shotgun (WGS) entry which is preliminary data.</text>
</comment>
<keyword evidence="7 10" id="KW-0413">Isomerase</keyword>
<dbReference type="Pfam" id="PF00596">
    <property type="entry name" value="Aldolase_II"/>
    <property type="match status" value="1"/>
</dbReference>
<dbReference type="GO" id="GO:0046872">
    <property type="term" value="F:metal ion binding"/>
    <property type="evidence" value="ECO:0007669"/>
    <property type="project" value="UniProtKB-KW"/>
</dbReference>
<dbReference type="InterPro" id="IPR001303">
    <property type="entry name" value="Aldolase_II/adducin_N"/>
</dbReference>
<sequence length="252" mass="27125">MTTDVSLQLAAQGSGAEARRQALRHQVWQANMDLQRHKLVTFTWGNVSGIDRQQGIVVIKPSGVAYDALSAENMVVLDLEGNVLEGDLKPSSDTATHLALYQAFPDIGGIVHTHSPQATAWAQAGKAIPALGTTHADYFYGNIPCTRALTDEEIATDYERNTGLVIVETIGSQDAMAIPGIIVKEHAPFSWGNDADQAVHNAVVLETVAAMATQTLQINPAVCAVNPALLDKHYLRKHGKNAYYGQGETDKN</sequence>
<evidence type="ECO:0000256" key="2">
    <source>
        <dbReference type="ARBA" id="ARBA00001947"/>
    </source>
</evidence>
<gene>
    <name evidence="10" type="ORF">CAG72_04135</name>
</gene>
<dbReference type="AlphaFoldDB" id="A0A7X5ASZ8"/>
<dbReference type="GO" id="GO:0005829">
    <property type="term" value="C:cytosol"/>
    <property type="evidence" value="ECO:0007669"/>
    <property type="project" value="TreeGrafter"/>
</dbReference>
<dbReference type="FunFam" id="3.40.225.10:FF:000001">
    <property type="entry name" value="L-ribulose-5-phosphate 4-epimerase UlaF"/>
    <property type="match status" value="1"/>
</dbReference>
<reference evidence="10 11" key="1">
    <citation type="submission" date="2017-05" db="EMBL/GenBank/DDBJ databases">
        <title>High clonality and local adaptation shapes Vibrionaceae linages within an endangered oasis.</title>
        <authorList>
            <person name="Vazquez-Rosas-Landa M."/>
        </authorList>
    </citation>
    <scope>NUCLEOTIDE SEQUENCE [LARGE SCALE GENOMIC DNA]</scope>
    <source>
        <strain evidence="10 11">P46_P4S1P180</strain>
    </source>
</reference>
<dbReference type="EC" id="5.1.3.4" evidence="4"/>
<evidence type="ECO:0000256" key="8">
    <source>
        <dbReference type="ARBA" id="ARBA00023277"/>
    </source>
</evidence>
<evidence type="ECO:0000256" key="4">
    <source>
        <dbReference type="ARBA" id="ARBA00013186"/>
    </source>
</evidence>
<evidence type="ECO:0000313" key="10">
    <source>
        <dbReference type="EMBL" id="NAW64400.1"/>
    </source>
</evidence>
<dbReference type="CDD" id="cd00398">
    <property type="entry name" value="Aldolase_II"/>
    <property type="match status" value="1"/>
</dbReference>
<evidence type="ECO:0000256" key="5">
    <source>
        <dbReference type="ARBA" id="ARBA00022723"/>
    </source>
</evidence>
<accession>A0A7X5ASZ8</accession>
<dbReference type="GO" id="GO:0016832">
    <property type="term" value="F:aldehyde-lyase activity"/>
    <property type="evidence" value="ECO:0007669"/>
    <property type="project" value="TreeGrafter"/>
</dbReference>
<name>A0A7X5ASZ8_9GAMM</name>
<evidence type="ECO:0000256" key="1">
    <source>
        <dbReference type="ARBA" id="ARBA00001726"/>
    </source>
</evidence>
<dbReference type="InterPro" id="IPR050197">
    <property type="entry name" value="Aldolase_class_II_sugar_metab"/>
</dbReference>
<evidence type="ECO:0000313" key="11">
    <source>
        <dbReference type="Proteomes" id="UP000465712"/>
    </source>
</evidence>
<keyword evidence="5" id="KW-0479">Metal-binding</keyword>
<comment type="cofactor">
    <cofactor evidence="2">
        <name>Zn(2+)</name>
        <dbReference type="ChEBI" id="CHEBI:29105"/>
    </cofactor>
</comment>
<dbReference type="PANTHER" id="PTHR22789">
    <property type="entry name" value="FUCULOSE PHOSPHATE ALDOLASE"/>
    <property type="match status" value="1"/>
</dbReference>
<dbReference type="NCBIfam" id="NF006047">
    <property type="entry name" value="PRK08193.1"/>
    <property type="match status" value="1"/>
</dbReference>
<dbReference type="SMART" id="SM01007">
    <property type="entry name" value="Aldolase_II"/>
    <property type="match status" value="1"/>
</dbReference>
<dbReference type="PANTHER" id="PTHR22789:SF9">
    <property type="entry name" value="L-RIBULOSE-5-PHOSPHATE 4-EPIMERASE ULAF"/>
    <property type="match status" value="1"/>
</dbReference>